<evidence type="ECO:0000256" key="11">
    <source>
        <dbReference type="SAM" id="MobiDB-lite"/>
    </source>
</evidence>
<dbReference type="InterPro" id="IPR053952">
    <property type="entry name" value="K_trans_C"/>
</dbReference>
<proteinExistence type="inferred from homology"/>
<evidence type="ECO:0000259" key="12">
    <source>
        <dbReference type="Pfam" id="PF02705"/>
    </source>
</evidence>
<evidence type="ECO:0000256" key="1">
    <source>
        <dbReference type="ARBA" id="ARBA00004141"/>
    </source>
</evidence>
<dbReference type="Pfam" id="PF02705">
    <property type="entry name" value="K_trans"/>
    <property type="match status" value="1"/>
</dbReference>
<evidence type="ECO:0000256" key="9">
    <source>
        <dbReference type="ARBA" id="ARBA00023136"/>
    </source>
</evidence>
<dbReference type="PANTHER" id="PTHR30540:SF17">
    <property type="entry name" value="POTASSIUM TRANSPORTER 24"/>
    <property type="match status" value="1"/>
</dbReference>
<comment type="function">
    <text evidence="10">Potassium transporter.</text>
</comment>
<feature type="domain" description="K+ potassium transporter C-terminal" evidence="13">
    <location>
        <begin position="527"/>
        <end position="764"/>
    </location>
</feature>
<comment type="similarity">
    <text evidence="2 10">Belongs to the HAK/KUP transporter (TC 2.A.72.3) family.</text>
</comment>
<sequence length="765" mass="84445">MRRRAAAAPRVRARSHGGRSWCWPTRASASCTARWSRRRSTCTRAPSPAATSSTRRAMRRSTACSRSSSGRSPSSRSSSTCSSCCAPTTTARAAPSRSTPSYAAGSARGSSLAPATTSRGNAAARRCLPRRACARRCSSAGSCSGCSSCSPCSERPWSSATACSPLLYPCSRRFQGSSCQWSMNNTNVDVLLPVTCVILVGLFALQHYGTHRVGFLFAPIICLWLLCISIIGVYNIIYWNPHVYKALSPYYMYRFLQKTQYGGWMSLGGILLCVTGSEAMYADLGHFSQSSIKLAFTMVVYPSLILAYMGQAAYISRHHSFEKNHHIGFYVSVPEKIRWPVLGIAILAAVVGSQAVITGTFSVIKQCCSLNCFPRVKIVHTSSTVHGQIYIPEINWILMLLCLALTIGFRDTKHMANAQGLAVITVMIVTTCLMSLVIILCWNKNIVFALSFLLFFGAIEAIYFSASLVKFHEGAWVPIILSFIFLMVMCVWHYGTAKKYEFDVENKVSISWLLNLGPSLGIVRVRGIGLIHTDLISGIPAIFSHFVTNLPAFHQVLVFLCIKSVSVPHVQPEERFLVGRIGLRQYSLYRVVVRYGYRDVQQDSLEFEKTLVSSIAEFIRSGDSDLNGHLDGSDSPYEKLSVISKGLPFQKDGEPEASPESSTPTETNPKLVSSKSRRVRFVLPENAQMNSEVRSELQELTEAREAGMTFIMGRSYMRAKSGSSMIKRIAINFIYEFLMRNSRSPAYAANVPHVSTLEVGMVCQV</sequence>
<keyword evidence="5 10" id="KW-0812">Transmembrane</keyword>
<keyword evidence="4 10" id="KW-0633">Potassium transport</keyword>
<protein>
    <recommendedName>
        <fullName evidence="10">Potassium transporter</fullName>
    </recommendedName>
</protein>
<keyword evidence="9 10" id="KW-0472">Membrane</keyword>
<keyword evidence="15" id="KW-1185">Reference proteome</keyword>
<feature type="transmembrane region" description="Helical" evidence="10">
    <location>
        <begin position="389"/>
        <end position="409"/>
    </location>
</feature>
<evidence type="ECO:0000313" key="15">
    <source>
        <dbReference type="Proteomes" id="UP000823388"/>
    </source>
</evidence>
<comment type="caution">
    <text evidence="14">The sequence shown here is derived from an EMBL/GenBank/DDBJ whole genome shotgun (WGS) entry which is preliminary data.</text>
</comment>
<evidence type="ECO:0000256" key="5">
    <source>
        <dbReference type="ARBA" id="ARBA00022692"/>
    </source>
</evidence>
<feature type="transmembrane region" description="Helical" evidence="10">
    <location>
        <begin position="337"/>
        <end position="357"/>
    </location>
</feature>
<dbReference type="InterPro" id="IPR003855">
    <property type="entry name" value="K+_transporter"/>
</dbReference>
<evidence type="ECO:0000256" key="8">
    <source>
        <dbReference type="ARBA" id="ARBA00023065"/>
    </source>
</evidence>
<keyword evidence="3" id="KW-0813">Transport</keyword>
<name>A0A8T0TUD0_PANVG</name>
<feature type="region of interest" description="Disordered" evidence="11">
    <location>
        <begin position="649"/>
        <end position="673"/>
    </location>
</feature>
<evidence type="ECO:0000256" key="6">
    <source>
        <dbReference type="ARBA" id="ARBA00022958"/>
    </source>
</evidence>
<feature type="region of interest" description="Disordered" evidence="11">
    <location>
        <begin position="42"/>
        <end position="117"/>
    </location>
</feature>
<evidence type="ECO:0000256" key="4">
    <source>
        <dbReference type="ARBA" id="ARBA00022538"/>
    </source>
</evidence>
<dbReference type="GO" id="GO:0016020">
    <property type="term" value="C:membrane"/>
    <property type="evidence" value="ECO:0007669"/>
    <property type="project" value="UniProtKB-SubCell"/>
</dbReference>
<accession>A0A8T0TUD0</accession>
<feature type="compositionally biased region" description="Polar residues" evidence="11">
    <location>
        <begin position="659"/>
        <end position="673"/>
    </location>
</feature>
<feature type="transmembrane region" description="Helical" evidence="10">
    <location>
        <begin position="294"/>
        <end position="316"/>
    </location>
</feature>
<feature type="transmembrane region" description="Helical" evidence="10">
    <location>
        <begin position="261"/>
        <end position="282"/>
    </location>
</feature>
<comment type="subcellular location">
    <subcellularLocation>
        <location evidence="1 10">Membrane</location>
        <topology evidence="1 10">Multi-pass membrane protein</topology>
    </subcellularLocation>
</comment>
<dbReference type="NCBIfam" id="TIGR00794">
    <property type="entry name" value="kup"/>
    <property type="match status" value="1"/>
</dbReference>
<organism evidence="14 15">
    <name type="scientific">Panicum virgatum</name>
    <name type="common">Blackwell switchgrass</name>
    <dbReference type="NCBI Taxonomy" id="38727"/>
    <lineage>
        <taxon>Eukaryota</taxon>
        <taxon>Viridiplantae</taxon>
        <taxon>Streptophyta</taxon>
        <taxon>Embryophyta</taxon>
        <taxon>Tracheophyta</taxon>
        <taxon>Spermatophyta</taxon>
        <taxon>Magnoliopsida</taxon>
        <taxon>Liliopsida</taxon>
        <taxon>Poales</taxon>
        <taxon>Poaceae</taxon>
        <taxon>PACMAD clade</taxon>
        <taxon>Panicoideae</taxon>
        <taxon>Panicodae</taxon>
        <taxon>Paniceae</taxon>
        <taxon>Panicinae</taxon>
        <taxon>Panicum</taxon>
        <taxon>Panicum sect. Hiantes</taxon>
    </lineage>
</organism>
<dbReference type="InterPro" id="IPR053951">
    <property type="entry name" value="K_trans_N"/>
</dbReference>
<dbReference type="GO" id="GO:0015079">
    <property type="term" value="F:potassium ion transmembrane transporter activity"/>
    <property type="evidence" value="ECO:0007669"/>
    <property type="project" value="UniProtKB-UniRule"/>
</dbReference>
<feature type="transmembrane region" description="Helical" evidence="10">
    <location>
        <begin position="476"/>
        <end position="495"/>
    </location>
</feature>
<dbReference type="Pfam" id="PF22776">
    <property type="entry name" value="K_trans_C"/>
    <property type="match status" value="1"/>
</dbReference>
<feature type="transmembrane region" description="Helical" evidence="10">
    <location>
        <begin position="190"/>
        <end position="209"/>
    </location>
</feature>
<evidence type="ECO:0000256" key="2">
    <source>
        <dbReference type="ARBA" id="ARBA00008440"/>
    </source>
</evidence>
<dbReference type="EMBL" id="CM029043">
    <property type="protein sequence ID" value="KAG2611449.1"/>
    <property type="molecule type" value="Genomic_DNA"/>
</dbReference>
<evidence type="ECO:0000256" key="10">
    <source>
        <dbReference type="RuleBase" id="RU321113"/>
    </source>
</evidence>
<evidence type="ECO:0000256" key="3">
    <source>
        <dbReference type="ARBA" id="ARBA00022448"/>
    </source>
</evidence>
<keyword evidence="7 10" id="KW-1133">Transmembrane helix</keyword>
<feature type="transmembrane region" description="Helical" evidence="10">
    <location>
        <begin position="446"/>
        <end position="464"/>
    </location>
</feature>
<feature type="transmembrane region" description="Helical" evidence="10">
    <location>
        <begin position="421"/>
        <end position="440"/>
    </location>
</feature>
<dbReference type="Proteomes" id="UP000823388">
    <property type="component" value="Chromosome 4K"/>
</dbReference>
<feature type="transmembrane region" description="Helical" evidence="10">
    <location>
        <begin position="215"/>
        <end position="240"/>
    </location>
</feature>
<feature type="compositionally biased region" description="Low complexity" evidence="11">
    <location>
        <begin position="42"/>
        <end position="101"/>
    </location>
</feature>
<dbReference type="PANTHER" id="PTHR30540">
    <property type="entry name" value="OSMOTIC STRESS POTASSIUM TRANSPORTER"/>
    <property type="match status" value="1"/>
</dbReference>
<keyword evidence="6 10" id="KW-0630">Potassium</keyword>
<dbReference type="AlphaFoldDB" id="A0A8T0TUD0"/>
<evidence type="ECO:0000256" key="7">
    <source>
        <dbReference type="ARBA" id="ARBA00022989"/>
    </source>
</evidence>
<reference evidence="14" key="1">
    <citation type="submission" date="2020-05" db="EMBL/GenBank/DDBJ databases">
        <title>WGS assembly of Panicum virgatum.</title>
        <authorList>
            <person name="Lovell J.T."/>
            <person name="Jenkins J."/>
            <person name="Shu S."/>
            <person name="Juenger T.E."/>
            <person name="Schmutz J."/>
        </authorList>
    </citation>
    <scope>NUCLEOTIDE SEQUENCE</scope>
    <source>
        <strain evidence="14">AP13</strain>
    </source>
</reference>
<keyword evidence="8 10" id="KW-0406">Ion transport</keyword>
<comment type="caution">
    <text evidence="10">Lacks conserved residue(s) required for the propagation of feature annotation.</text>
</comment>
<evidence type="ECO:0000313" key="14">
    <source>
        <dbReference type="EMBL" id="KAG2611449.1"/>
    </source>
</evidence>
<feature type="domain" description="K+ potassium transporter integral membrane" evidence="12">
    <location>
        <begin position="189"/>
        <end position="514"/>
    </location>
</feature>
<gene>
    <name evidence="14" type="ORF">PVAP13_4KG170000</name>
</gene>
<evidence type="ECO:0000259" key="13">
    <source>
        <dbReference type="Pfam" id="PF22776"/>
    </source>
</evidence>